<reference evidence="4 5" key="1">
    <citation type="journal article" date="2019" name="Mol. Ecol. Resour.">
        <title>Chromosome-level genome assembly of Triplophysa tibetana, a fish adapted to the harsh high-altitude environment of the Tibetan Plateau.</title>
        <authorList>
            <person name="Yang X."/>
            <person name="Liu H."/>
            <person name="Ma Z."/>
            <person name="Zou Y."/>
            <person name="Zou M."/>
            <person name="Mao Y."/>
            <person name="Li X."/>
            <person name="Wang H."/>
            <person name="Chen T."/>
            <person name="Wang W."/>
            <person name="Yang R."/>
        </authorList>
    </citation>
    <scope>NUCLEOTIDE SEQUENCE [LARGE SCALE GENOMIC DNA]</scope>
    <source>
        <strain evidence="4">TTIB1903HZAU</strain>
        <tissue evidence="4">Muscle</tissue>
    </source>
</reference>
<dbReference type="Gene3D" id="2.60.40.10">
    <property type="entry name" value="Immunoglobulins"/>
    <property type="match status" value="7"/>
</dbReference>
<dbReference type="InterPro" id="IPR013783">
    <property type="entry name" value="Ig-like_fold"/>
</dbReference>
<dbReference type="SMART" id="SM00409">
    <property type="entry name" value="IG"/>
    <property type="match status" value="6"/>
</dbReference>
<evidence type="ECO:0000256" key="2">
    <source>
        <dbReference type="SAM" id="SignalP"/>
    </source>
</evidence>
<feature type="compositionally biased region" description="Basic and acidic residues" evidence="1">
    <location>
        <begin position="876"/>
        <end position="903"/>
    </location>
</feature>
<proteinExistence type="predicted"/>
<dbReference type="Pfam" id="PF07686">
    <property type="entry name" value="V-set"/>
    <property type="match status" value="1"/>
</dbReference>
<sequence>MKNAFTVYLLLISVCGVFGVDPDEVKSVSVMEGESVTLHTNLTDIQTDIQLTWTFKLQASLIAEIIMGNQINVIFVSNDGIFKDRLEMNNQTGSLTITNLRTKHSGLYKLQISSITETLSKRFRLTVYDSLPLIDAETGELKTVSVTEGDPANLMMKDVEIQRYDLIVWRFGDDGILIVKGDREDNKTTFTHDEIYEDRLELNYQTGSLTITDARITDTGLYKVKISGDRMAKYKRFILTVSASGISSGGVAVAGIVVLLGMSGAVGLFVFLYRRRISEIKKHTDVLVDKTVLMKPGDSVALHTGVKEIQKDDDIMWMFEGSSIAKMKGDQTIENIDDRFKGKLKLNHQSGSLTIKDTKTGLYKVKMRLQDVTSAQIFSVSESDKLSVNEGDPFTLSSGQTELGDNVMTWRLKDKDIVTISERQVSVCVEERFKDRVHVDPQTGSLTVTNSKTKDSGLYQLEINDSNGTTKPERKFIVTVLEEIRKVSVTEGDSVALNPDCIFIQRPDMITWKFGNRFIANLTENTPDAPPFVDESFRDRLELDHQTGSLTIKNITNTDSGLYTLKIDSEDSEWKFSVTVRGRSIWKKLPQPKEVNTQDESELPMILTSSQIFSVSASDKLSVNEGDPFTLSSGHTEIGEKVITWRFGDVLVATNNGNIASVCDEERFKDRVHVDPQTGSLTVTHSKTKNSGLYQLQISGKEKSERKFTVTVRETTVNKQNEPEIQMIQDSPSIMTELTGRTSIKLPKQKEEKIRKVSVMEGESFTLNTWDVFTQRPELIKWMFGDKCIAELIGKQLAVSAVFDDRFTDRLKLDHQTGSLTITNTRTTDSGNYILRINPGLTEDLEFKFNVIVSAPTKNEGIVPETTHSLMMTEDPSDRRNESDPLLRKDCVNVVDEKEGMSE</sequence>
<evidence type="ECO:0000313" key="5">
    <source>
        <dbReference type="Proteomes" id="UP000324632"/>
    </source>
</evidence>
<dbReference type="Proteomes" id="UP000324632">
    <property type="component" value="Chromosome 14"/>
</dbReference>
<dbReference type="AlphaFoldDB" id="A0A5A9NSR6"/>
<dbReference type="PROSITE" id="PS50835">
    <property type="entry name" value="IG_LIKE"/>
    <property type="match status" value="2"/>
</dbReference>
<accession>A0A5A9NSR6</accession>
<keyword evidence="5" id="KW-1185">Reference proteome</keyword>
<dbReference type="FunFam" id="2.60.40.10:FF:002431">
    <property type="entry name" value="Si:ch211-222k6.3"/>
    <property type="match status" value="1"/>
</dbReference>
<dbReference type="CDD" id="cd12087">
    <property type="entry name" value="TM_EGFR-like"/>
    <property type="match status" value="1"/>
</dbReference>
<feature type="signal peptide" evidence="2">
    <location>
        <begin position="1"/>
        <end position="19"/>
    </location>
</feature>
<dbReference type="InterPro" id="IPR007110">
    <property type="entry name" value="Ig-like_dom"/>
</dbReference>
<evidence type="ECO:0000256" key="1">
    <source>
        <dbReference type="SAM" id="MobiDB-lite"/>
    </source>
</evidence>
<feature type="region of interest" description="Disordered" evidence="1">
    <location>
        <begin position="872"/>
        <end position="903"/>
    </location>
</feature>
<organism evidence="4 5">
    <name type="scientific">Triplophysa tibetana</name>
    <dbReference type="NCBI Taxonomy" id="1572043"/>
    <lineage>
        <taxon>Eukaryota</taxon>
        <taxon>Metazoa</taxon>
        <taxon>Chordata</taxon>
        <taxon>Craniata</taxon>
        <taxon>Vertebrata</taxon>
        <taxon>Euteleostomi</taxon>
        <taxon>Actinopterygii</taxon>
        <taxon>Neopterygii</taxon>
        <taxon>Teleostei</taxon>
        <taxon>Ostariophysi</taxon>
        <taxon>Cypriniformes</taxon>
        <taxon>Nemacheilidae</taxon>
        <taxon>Triplophysa</taxon>
    </lineage>
</organism>
<dbReference type="InterPro" id="IPR003599">
    <property type="entry name" value="Ig_sub"/>
</dbReference>
<dbReference type="PANTHER" id="PTHR21063">
    <property type="entry name" value="LFA-3"/>
    <property type="match status" value="1"/>
</dbReference>
<gene>
    <name evidence="4" type="ORF">E1301_Tti012766</name>
</gene>
<evidence type="ECO:0000259" key="3">
    <source>
        <dbReference type="PROSITE" id="PS50835"/>
    </source>
</evidence>
<protein>
    <recommendedName>
        <fullName evidence="3">Ig-like domain-containing protein</fullName>
    </recommendedName>
</protein>
<feature type="chain" id="PRO_5023127320" description="Ig-like domain-containing protein" evidence="2">
    <location>
        <begin position="20"/>
        <end position="903"/>
    </location>
</feature>
<dbReference type="PANTHER" id="PTHR21063:SF4">
    <property type="entry name" value="CD48 ANTIGEN-RELATED"/>
    <property type="match status" value="1"/>
</dbReference>
<feature type="domain" description="Ig-like" evidence="3">
    <location>
        <begin position="472"/>
        <end position="581"/>
    </location>
</feature>
<name>A0A5A9NSR6_9TELE</name>
<dbReference type="EMBL" id="SOYY01000014">
    <property type="protein sequence ID" value="KAA0712031.1"/>
    <property type="molecule type" value="Genomic_DNA"/>
</dbReference>
<feature type="domain" description="Ig-like" evidence="3">
    <location>
        <begin position="22"/>
        <end position="120"/>
    </location>
</feature>
<evidence type="ECO:0000313" key="4">
    <source>
        <dbReference type="EMBL" id="KAA0712031.1"/>
    </source>
</evidence>
<dbReference type="SUPFAM" id="SSF48726">
    <property type="entry name" value="Immunoglobulin"/>
    <property type="match status" value="7"/>
</dbReference>
<dbReference type="InterPro" id="IPR036179">
    <property type="entry name" value="Ig-like_dom_sf"/>
</dbReference>
<dbReference type="InterPro" id="IPR013106">
    <property type="entry name" value="Ig_V-set"/>
</dbReference>
<comment type="caution">
    <text evidence="4">The sequence shown here is derived from an EMBL/GenBank/DDBJ whole genome shotgun (WGS) entry which is preliminary data.</text>
</comment>
<keyword evidence="2" id="KW-0732">Signal</keyword>